<accession>A0AC35TST7</accession>
<dbReference type="Proteomes" id="UP000095286">
    <property type="component" value="Unplaced"/>
</dbReference>
<protein>
    <submittedName>
        <fullName evidence="2">NADH dehydrogenase [ubiquinone] 1 beta subcomplex subunit 11, mitochondrial</fullName>
    </submittedName>
</protein>
<evidence type="ECO:0000313" key="1">
    <source>
        <dbReference type="Proteomes" id="UP000095286"/>
    </source>
</evidence>
<sequence>MSLSKISNNLVPRLAWRALLTRASSAGASPPPAAKQIVIPAGEAGFFNYERDYSRDKRYSNPQKPGDLPMRFLVRKLGHAYEIYPLFFLIASWTGLFFFACYISFEKMEVWLDRSQETAPWDWSRIRSNYYKKPTLVFDTTGVSHQRIELMEKLQDEMVDAAKKRGTR</sequence>
<organism evidence="1 2">
    <name type="scientific">Rhabditophanes sp. KR3021</name>
    <dbReference type="NCBI Taxonomy" id="114890"/>
    <lineage>
        <taxon>Eukaryota</taxon>
        <taxon>Metazoa</taxon>
        <taxon>Ecdysozoa</taxon>
        <taxon>Nematoda</taxon>
        <taxon>Chromadorea</taxon>
        <taxon>Rhabditida</taxon>
        <taxon>Tylenchina</taxon>
        <taxon>Panagrolaimomorpha</taxon>
        <taxon>Strongyloidoidea</taxon>
        <taxon>Alloionematidae</taxon>
        <taxon>Rhabditophanes</taxon>
    </lineage>
</organism>
<proteinExistence type="predicted"/>
<dbReference type="WBParaSite" id="RSKR_0000380300.1">
    <property type="protein sequence ID" value="RSKR_0000380300.1"/>
    <property type="gene ID" value="RSKR_0000380300"/>
</dbReference>
<evidence type="ECO:0000313" key="2">
    <source>
        <dbReference type="WBParaSite" id="RSKR_0000380300.1"/>
    </source>
</evidence>
<reference evidence="2" key="1">
    <citation type="submission" date="2016-11" db="UniProtKB">
        <authorList>
            <consortium name="WormBaseParasite"/>
        </authorList>
    </citation>
    <scope>IDENTIFICATION</scope>
    <source>
        <strain evidence="2">KR3021</strain>
    </source>
</reference>
<name>A0AC35TST7_9BILA</name>